<protein>
    <submittedName>
        <fullName evidence="4">Uncharacterized protein</fullName>
    </submittedName>
</protein>
<dbReference type="EMBL" id="CAJOAZ010028903">
    <property type="protein sequence ID" value="CAF4421120.1"/>
    <property type="molecule type" value="Genomic_DNA"/>
</dbReference>
<dbReference type="GO" id="GO:0006508">
    <property type="term" value="P:proteolysis"/>
    <property type="evidence" value="ECO:0007669"/>
    <property type="project" value="UniProtKB-KW"/>
</dbReference>
<sequence>HNYSLSKEKPCLQYGLRGICYFFLDVECSTKDLHSGCFGGTIHEAMTDLIALMSTLVDDQGHILIDGVYDEVAPLLPEEEELYKPITFDT</sequence>
<dbReference type="GO" id="GO:0008233">
    <property type="term" value="F:peptidase activity"/>
    <property type="evidence" value="ECO:0007669"/>
    <property type="project" value="UniProtKB-KW"/>
</dbReference>
<accession>A0A820QDS6</accession>
<dbReference type="Gene3D" id="3.30.70.360">
    <property type="match status" value="1"/>
</dbReference>
<feature type="non-terminal residue" evidence="4">
    <location>
        <position position="90"/>
    </location>
</feature>
<dbReference type="PANTHER" id="PTHR43270:SF4">
    <property type="entry name" value="CARNOSINE DIPEPTIDASE 2, ISOFORM A"/>
    <property type="match status" value="1"/>
</dbReference>
<name>A0A820QDS6_9BILA</name>
<keyword evidence="3" id="KW-0378">Hydrolase</keyword>
<evidence type="ECO:0000256" key="2">
    <source>
        <dbReference type="ARBA" id="ARBA00022723"/>
    </source>
</evidence>
<comment type="caution">
    <text evidence="4">The sequence shown here is derived from an EMBL/GenBank/DDBJ whole genome shotgun (WGS) entry which is preliminary data.</text>
</comment>
<proteinExistence type="predicted"/>
<evidence type="ECO:0000256" key="1">
    <source>
        <dbReference type="ARBA" id="ARBA00022670"/>
    </source>
</evidence>
<dbReference type="InterPro" id="IPR051458">
    <property type="entry name" value="Cyt/Met_Dipeptidase"/>
</dbReference>
<keyword evidence="1" id="KW-0645">Protease</keyword>
<dbReference type="GO" id="GO:0046872">
    <property type="term" value="F:metal ion binding"/>
    <property type="evidence" value="ECO:0007669"/>
    <property type="project" value="UniProtKB-KW"/>
</dbReference>
<evidence type="ECO:0000313" key="5">
    <source>
        <dbReference type="Proteomes" id="UP000663844"/>
    </source>
</evidence>
<reference evidence="4" key="1">
    <citation type="submission" date="2021-02" db="EMBL/GenBank/DDBJ databases">
        <authorList>
            <person name="Nowell W R."/>
        </authorList>
    </citation>
    <scope>NUCLEOTIDE SEQUENCE</scope>
</reference>
<dbReference type="Proteomes" id="UP000663844">
    <property type="component" value="Unassembled WGS sequence"/>
</dbReference>
<feature type="non-terminal residue" evidence="4">
    <location>
        <position position="1"/>
    </location>
</feature>
<gene>
    <name evidence="4" type="ORF">OXD698_LOCUS52644</name>
</gene>
<dbReference type="AlphaFoldDB" id="A0A820QDS6"/>
<evidence type="ECO:0000313" key="4">
    <source>
        <dbReference type="EMBL" id="CAF4421120.1"/>
    </source>
</evidence>
<keyword evidence="2" id="KW-0479">Metal-binding</keyword>
<dbReference type="PANTHER" id="PTHR43270">
    <property type="entry name" value="BETA-ALA-HIS DIPEPTIDASE"/>
    <property type="match status" value="1"/>
</dbReference>
<organism evidence="4 5">
    <name type="scientific">Adineta steineri</name>
    <dbReference type="NCBI Taxonomy" id="433720"/>
    <lineage>
        <taxon>Eukaryota</taxon>
        <taxon>Metazoa</taxon>
        <taxon>Spiralia</taxon>
        <taxon>Gnathifera</taxon>
        <taxon>Rotifera</taxon>
        <taxon>Eurotatoria</taxon>
        <taxon>Bdelloidea</taxon>
        <taxon>Adinetida</taxon>
        <taxon>Adinetidae</taxon>
        <taxon>Adineta</taxon>
    </lineage>
</organism>
<evidence type="ECO:0000256" key="3">
    <source>
        <dbReference type="ARBA" id="ARBA00022801"/>
    </source>
</evidence>